<keyword evidence="11" id="KW-0862">Zinc</keyword>
<dbReference type="InterPro" id="IPR001841">
    <property type="entry name" value="Znf_RING"/>
</dbReference>
<feature type="chain" id="PRO_5045238901" description="Non-specific lipid-transfer protein" evidence="18">
    <location>
        <begin position="26"/>
        <end position="526"/>
    </location>
</feature>
<proteinExistence type="inferred from homology"/>
<accession>A0ABQ8H882</accession>
<feature type="signal peptide" evidence="18">
    <location>
        <begin position="1"/>
        <end position="25"/>
    </location>
</feature>
<evidence type="ECO:0000256" key="16">
    <source>
        <dbReference type="RuleBase" id="RU000628"/>
    </source>
</evidence>
<dbReference type="InterPro" id="IPR046948">
    <property type="entry name" value="ATL20-22-like"/>
</dbReference>
<keyword evidence="13 17" id="KW-0472">Membrane</keyword>
<dbReference type="SMART" id="SM00184">
    <property type="entry name" value="RING"/>
    <property type="match status" value="1"/>
</dbReference>
<sequence>MAASLQLFLFSFWLCLLLFLPQIAASTENYCPSSFCGDNIFPVKFPFQLTNRPTSFSRCVYPGFELSCNRVNQTILHLPDSGPFVVQNIDYITQSLWIRDTKNCFPKRLLRGLNLRDSPFVTDRLINFTFVNCSSDATATSTADYDYYKVVSCLSGEKYTVLAGPTGFYNESMLPSSCVMISTVSIPMPWGLWSGLEVGIGLIWRRPSCGDCEELGLACGFKSNTGLETRCSKLTSSSGISRNTRYSVVLGVGIPALCFLIGLGCYLCSRVRAAGQRLINSTDLPTSSMAPQPAIILTGLDGPTIESYPKTLLGESKRLPKANDNTCSICLCEYQAKETLRTIPECNHYFHADCIDEWLKMKASCPMCRNSPDCSALGTPSSASTFSSSRPSTSSSSLHKQYSIRKLKMARLVLVVLAAIFLFISASSVMAISAPPCSSILDQLTPCVPFLTRQENKPESDCCNGVNYLKEYSADKKVRQSICECLESAAPMYQGLDFPLISSLPKKCGVSVNLPKIDSPNFDCSK</sequence>
<dbReference type="InterPro" id="IPR025287">
    <property type="entry name" value="WAK_GUB"/>
</dbReference>
<evidence type="ECO:0000256" key="11">
    <source>
        <dbReference type="ARBA" id="ARBA00022833"/>
    </source>
</evidence>
<evidence type="ECO:0000256" key="8">
    <source>
        <dbReference type="ARBA" id="ARBA00022729"/>
    </source>
</evidence>
<comment type="pathway">
    <text evidence="3">Protein modification; protein ubiquitination.</text>
</comment>
<feature type="transmembrane region" description="Helical" evidence="17">
    <location>
        <begin position="246"/>
        <end position="268"/>
    </location>
</feature>
<keyword evidence="12 17" id="KW-1133">Transmembrane helix</keyword>
<evidence type="ECO:0000256" key="5">
    <source>
        <dbReference type="ARBA" id="ARBA00022679"/>
    </source>
</evidence>
<evidence type="ECO:0000256" key="4">
    <source>
        <dbReference type="ARBA" id="ARBA00009748"/>
    </source>
</evidence>
<keyword evidence="5" id="KW-0808">Transferase</keyword>
<keyword evidence="16" id="KW-0813">Transport</keyword>
<keyword evidence="9 15" id="KW-0863">Zinc-finger</keyword>
<evidence type="ECO:0000259" key="19">
    <source>
        <dbReference type="PROSITE" id="PS50089"/>
    </source>
</evidence>
<dbReference type="SUPFAM" id="SSF57850">
    <property type="entry name" value="RING/U-box"/>
    <property type="match status" value="1"/>
</dbReference>
<dbReference type="SMART" id="SM00499">
    <property type="entry name" value="AAI"/>
    <property type="match status" value="1"/>
</dbReference>
<keyword evidence="16" id="KW-0446">Lipid-binding</keyword>
<dbReference type="Pfam" id="PF13947">
    <property type="entry name" value="GUB_WAK_bind"/>
    <property type="match status" value="1"/>
</dbReference>
<comment type="caution">
    <text evidence="20">The sequence shown here is derived from an EMBL/GenBank/DDBJ whole genome shotgun (WGS) entry which is preliminary data.</text>
</comment>
<feature type="transmembrane region" description="Helical" evidence="17">
    <location>
        <begin position="412"/>
        <end position="434"/>
    </location>
</feature>
<keyword evidence="21" id="KW-1185">Reference proteome</keyword>
<dbReference type="InterPro" id="IPR016140">
    <property type="entry name" value="Bifunc_inhib/LTP/seed_store"/>
</dbReference>
<name>A0ABQ8H882_9ROSI</name>
<dbReference type="Gene3D" id="3.30.40.10">
    <property type="entry name" value="Zinc/RING finger domain, C3HC4 (zinc finger)"/>
    <property type="match status" value="1"/>
</dbReference>
<evidence type="ECO:0000313" key="20">
    <source>
        <dbReference type="EMBL" id="KAH7550137.1"/>
    </source>
</evidence>
<evidence type="ECO:0000256" key="12">
    <source>
        <dbReference type="ARBA" id="ARBA00022989"/>
    </source>
</evidence>
<evidence type="ECO:0000256" key="15">
    <source>
        <dbReference type="PROSITE-ProRule" id="PRU00175"/>
    </source>
</evidence>
<evidence type="ECO:0000256" key="1">
    <source>
        <dbReference type="ARBA" id="ARBA00000900"/>
    </source>
</evidence>
<dbReference type="InterPro" id="IPR000528">
    <property type="entry name" value="Plant_nsLTP"/>
</dbReference>
<keyword evidence="10" id="KW-0833">Ubl conjugation pathway</keyword>
<dbReference type="PANTHER" id="PTHR46279:SF31">
    <property type="entry name" value="RING-H2 FINGER PROTEIN ATL20-LIKE ISOFORM X1"/>
    <property type="match status" value="1"/>
</dbReference>
<dbReference type="PRINTS" id="PR00382">
    <property type="entry name" value="LIPIDTRNSFER"/>
</dbReference>
<dbReference type="CDD" id="cd16461">
    <property type="entry name" value="RING-H2_EL5-like"/>
    <property type="match status" value="1"/>
</dbReference>
<dbReference type="Gene3D" id="1.10.110.10">
    <property type="entry name" value="Plant lipid-transfer and hydrophobic proteins"/>
    <property type="match status" value="1"/>
</dbReference>
<feature type="domain" description="RING-type" evidence="19">
    <location>
        <begin position="327"/>
        <end position="369"/>
    </location>
</feature>
<reference evidence="20 21" key="1">
    <citation type="submission" date="2021-02" db="EMBL/GenBank/DDBJ databases">
        <title>Plant Genome Project.</title>
        <authorList>
            <person name="Zhang R.-G."/>
        </authorList>
    </citation>
    <scope>NUCLEOTIDE SEQUENCE [LARGE SCALE GENOMIC DNA]</scope>
    <source>
        <tissue evidence="20">Leaves</tissue>
    </source>
</reference>
<evidence type="ECO:0000313" key="21">
    <source>
        <dbReference type="Proteomes" id="UP000827721"/>
    </source>
</evidence>
<comment type="catalytic activity">
    <reaction evidence="1">
        <text>S-ubiquitinyl-[E2 ubiquitin-conjugating enzyme]-L-cysteine + [acceptor protein]-L-lysine = [E2 ubiquitin-conjugating enzyme]-L-cysteine + N(6)-ubiquitinyl-[acceptor protein]-L-lysine.</text>
        <dbReference type="EC" id="2.3.2.27"/>
    </reaction>
</comment>
<protein>
    <recommendedName>
        <fullName evidence="16">Non-specific lipid-transfer protein</fullName>
    </recommendedName>
</protein>
<dbReference type="Proteomes" id="UP000827721">
    <property type="component" value="Unassembled WGS sequence"/>
</dbReference>
<dbReference type="PANTHER" id="PTHR46279">
    <property type="entry name" value="RING/U-BOX SUPERFAMILY PROTEIN"/>
    <property type="match status" value="1"/>
</dbReference>
<evidence type="ECO:0000256" key="6">
    <source>
        <dbReference type="ARBA" id="ARBA00022692"/>
    </source>
</evidence>
<comment type="similarity">
    <text evidence="14">Belongs to the RING-type zinc finger family. ATL subfamily.</text>
</comment>
<evidence type="ECO:0000256" key="7">
    <source>
        <dbReference type="ARBA" id="ARBA00022723"/>
    </source>
</evidence>
<evidence type="ECO:0000256" key="18">
    <source>
        <dbReference type="SAM" id="SignalP"/>
    </source>
</evidence>
<evidence type="ECO:0000256" key="3">
    <source>
        <dbReference type="ARBA" id="ARBA00004906"/>
    </source>
</evidence>
<keyword evidence="7" id="KW-0479">Metal-binding</keyword>
<gene>
    <name evidence="20" type="ORF">JRO89_XS13G0141000</name>
</gene>
<comment type="subcellular location">
    <subcellularLocation>
        <location evidence="2">Membrane</location>
        <topology evidence="2">Single-pass membrane protein</topology>
    </subcellularLocation>
</comment>
<dbReference type="EMBL" id="JAFEMO010000013">
    <property type="protein sequence ID" value="KAH7550137.1"/>
    <property type="molecule type" value="Genomic_DNA"/>
</dbReference>
<dbReference type="CDD" id="cd01960">
    <property type="entry name" value="nsLTP1"/>
    <property type="match status" value="1"/>
</dbReference>
<organism evidence="20 21">
    <name type="scientific">Xanthoceras sorbifolium</name>
    <dbReference type="NCBI Taxonomy" id="99658"/>
    <lineage>
        <taxon>Eukaryota</taxon>
        <taxon>Viridiplantae</taxon>
        <taxon>Streptophyta</taxon>
        <taxon>Embryophyta</taxon>
        <taxon>Tracheophyta</taxon>
        <taxon>Spermatophyta</taxon>
        <taxon>Magnoliopsida</taxon>
        <taxon>eudicotyledons</taxon>
        <taxon>Gunneridae</taxon>
        <taxon>Pentapetalae</taxon>
        <taxon>rosids</taxon>
        <taxon>malvids</taxon>
        <taxon>Sapindales</taxon>
        <taxon>Sapindaceae</taxon>
        <taxon>Xanthoceroideae</taxon>
        <taxon>Xanthoceras</taxon>
    </lineage>
</organism>
<dbReference type="Pfam" id="PF13639">
    <property type="entry name" value="zf-RING_2"/>
    <property type="match status" value="1"/>
</dbReference>
<evidence type="ECO:0000256" key="14">
    <source>
        <dbReference type="ARBA" id="ARBA00024209"/>
    </source>
</evidence>
<evidence type="ECO:0000256" key="10">
    <source>
        <dbReference type="ARBA" id="ARBA00022786"/>
    </source>
</evidence>
<evidence type="ECO:0000256" key="13">
    <source>
        <dbReference type="ARBA" id="ARBA00023136"/>
    </source>
</evidence>
<dbReference type="SUPFAM" id="SSF47699">
    <property type="entry name" value="Bifunctional inhibitor/lipid-transfer protein/seed storage 2S albumin"/>
    <property type="match status" value="1"/>
</dbReference>
<keyword evidence="6 17" id="KW-0812">Transmembrane</keyword>
<comment type="similarity">
    <text evidence="4 16">Belongs to the plant LTP family.</text>
</comment>
<evidence type="ECO:0000256" key="9">
    <source>
        <dbReference type="ARBA" id="ARBA00022771"/>
    </source>
</evidence>
<dbReference type="Pfam" id="PF00234">
    <property type="entry name" value="Tryp_alpha_amyl"/>
    <property type="match status" value="1"/>
</dbReference>
<evidence type="ECO:0000256" key="17">
    <source>
        <dbReference type="SAM" id="Phobius"/>
    </source>
</evidence>
<dbReference type="PROSITE" id="PS50089">
    <property type="entry name" value="ZF_RING_2"/>
    <property type="match status" value="1"/>
</dbReference>
<dbReference type="InterPro" id="IPR013083">
    <property type="entry name" value="Znf_RING/FYVE/PHD"/>
</dbReference>
<comment type="function">
    <text evidence="16">Plant non-specific lipid-transfer proteins transfer phospholipids as well as galactolipids across membranes. May play a role in wax or cutin deposition in the cell walls of expanding epidermal cells and certain secretory tissues.</text>
</comment>
<keyword evidence="8 18" id="KW-0732">Signal</keyword>
<dbReference type="InterPro" id="IPR036312">
    <property type="entry name" value="Bifun_inhib/LTP/seed_sf"/>
</dbReference>
<evidence type="ECO:0000256" key="2">
    <source>
        <dbReference type="ARBA" id="ARBA00004167"/>
    </source>
</evidence>